<dbReference type="EMBL" id="SLWR01000007">
    <property type="protein sequence ID" value="TCO46292.1"/>
    <property type="molecule type" value="Genomic_DNA"/>
</dbReference>
<protein>
    <submittedName>
        <fullName evidence="2">Uncharacterized protein</fullName>
    </submittedName>
</protein>
<feature type="transmembrane region" description="Helical" evidence="1">
    <location>
        <begin position="20"/>
        <end position="41"/>
    </location>
</feature>
<proteinExistence type="predicted"/>
<accession>A0A4R2IP00</accession>
<feature type="transmembrane region" description="Helical" evidence="1">
    <location>
        <begin position="53"/>
        <end position="76"/>
    </location>
</feature>
<organism evidence="2 3">
    <name type="scientific">Kribbella antiqua</name>
    <dbReference type="NCBI Taxonomy" id="2512217"/>
    <lineage>
        <taxon>Bacteria</taxon>
        <taxon>Bacillati</taxon>
        <taxon>Actinomycetota</taxon>
        <taxon>Actinomycetes</taxon>
        <taxon>Propionibacteriales</taxon>
        <taxon>Kribbellaceae</taxon>
        <taxon>Kribbella</taxon>
    </lineage>
</organism>
<dbReference type="AlphaFoldDB" id="A0A4R2IP00"/>
<gene>
    <name evidence="2" type="ORF">EV646_107316</name>
</gene>
<keyword evidence="1" id="KW-0812">Transmembrane</keyword>
<reference evidence="2 3" key="1">
    <citation type="journal article" date="2015" name="Stand. Genomic Sci.">
        <title>Genomic Encyclopedia of Bacterial and Archaeal Type Strains, Phase III: the genomes of soil and plant-associated and newly described type strains.</title>
        <authorList>
            <person name="Whitman W.B."/>
            <person name="Woyke T."/>
            <person name="Klenk H.P."/>
            <person name="Zhou Y."/>
            <person name="Lilburn T.G."/>
            <person name="Beck B.J."/>
            <person name="De Vos P."/>
            <person name="Vandamme P."/>
            <person name="Eisen J.A."/>
            <person name="Garrity G."/>
            <person name="Hugenholtz P."/>
            <person name="Kyrpides N.C."/>
        </authorList>
    </citation>
    <scope>NUCLEOTIDE SEQUENCE [LARGE SCALE GENOMIC DNA]</scope>
    <source>
        <strain evidence="2 3">VKM Ac-2541</strain>
    </source>
</reference>
<keyword evidence="3" id="KW-1185">Reference proteome</keyword>
<evidence type="ECO:0000313" key="3">
    <source>
        <dbReference type="Proteomes" id="UP000295573"/>
    </source>
</evidence>
<evidence type="ECO:0000313" key="2">
    <source>
        <dbReference type="EMBL" id="TCO46292.1"/>
    </source>
</evidence>
<sequence length="113" mass="11930">MVGVFQLADILREIDQYGALAWLGVVVAAVAELALIAAYVACALERMTLRQRVVGQLDVFQVSAGVFLIALVAGVLSPGRNTTTLALLLPFAITYWLHGLEAAGTESASSDEP</sequence>
<dbReference type="Proteomes" id="UP000295573">
    <property type="component" value="Unassembled WGS sequence"/>
</dbReference>
<name>A0A4R2IP00_9ACTN</name>
<keyword evidence="1" id="KW-0472">Membrane</keyword>
<keyword evidence="1" id="KW-1133">Transmembrane helix</keyword>
<comment type="caution">
    <text evidence="2">The sequence shown here is derived from an EMBL/GenBank/DDBJ whole genome shotgun (WGS) entry which is preliminary data.</text>
</comment>
<evidence type="ECO:0000256" key="1">
    <source>
        <dbReference type="SAM" id="Phobius"/>
    </source>
</evidence>